<reference evidence="1" key="1">
    <citation type="journal article" date="2020" name="Stud. Mycol.">
        <title>101 Dothideomycetes genomes: a test case for predicting lifestyles and emergence of pathogens.</title>
        <authorList>
            <person name="Haridas S."/>
            <person name="Albert R."/>
            <person name="Binder M."/>
            <person name="Bloem J."/>
            <person name="Labutti K."/>
            <person name="Salamov A."/>
            <person name="Andreopoulos B."/>
            <person name="Baker S."/>
            <person name="Barry K."/>
            <person name="Bills G."/>
            <person name="Bluhm B."/>
            <person name="Cannon C."/>
            <person name="Castanera R."/>
            <person name="Culley D."/>
            <person name="Daum C."/>
            <person name="Ezra D."/>
            <person name="Gonzalez J."/>
            <person name="Henrissat B."/>
            <person name="Kuo A."/>
            <person name="Liang C."/>
            <person name="Lipzen A."/>
            <person name="Lutzoni F."/>
            <person name="Magnuson J."/>
            <person name="Mondo S."/>
            <person name="Nolan M."/>
            <person name="Ohm R."/>
            <person name="Pangilinan J."/>
            <person name="Park H.-J."/>
            <person name="Ramirez L."/>
            <person name="Alfaro M."/>
            <person name="Sun H."/>
            <person name="Tritt A."/>
            <person name="Yoshinaga Y."/>
            <person name="Zwiers L.-H."/>
            <person name="Turgeon B."/>
            <person name="Goodwin S."/>
            <person name="Spatafora J."/>
            <person name="Crous P."/>
            <person name="Grigoriev I."/>
        </authorList>
    </citation>
    <scope>NUCLEOTIDE SEQUENCE</scope>
    <source>
        <strain evidence="1">ATCC 74209</strain>
    </source>
</reference>
<dbReference type="Proteomes" id="UP000799536">
    <property type="component" value="Unassembled WGS sequence"/>
</dbReference>
<protein>
    <recommendedName>
        <fullName evidence="3">HCP-like protein</fullName>
    </recommendedName>
</protein>
<dbReference type="EMBL" id="ML993880">
    <property type="protein sequence ID" value="KAF2204268.1"/>
    <property type="molecule type" value="Genomic_DNA"/>
</dbReference>
<dbReference type="Gene3D" id="1.25.40.10">
    <property type="entry name" value="Tetratricopeptide repeat domain"/>
    <property type="match status" value="1"/>
</dbReference>
<organism evidence="1 2">
    <name type="scientific">Delitschia confertaspora ATCC 74209</name>
    <dbReference type="NCBI Taxonomy" id="1513339"/>
    <lineage>
        <taxon>Eukaryota</taxon>
        <taxon>Fungi</taxon>
        <taxon>Dikarya</taxon>
        <taxon>Ascomycota</taxon>
        <taxon>Pezizomycotina</taxon>
        <taxon>Dothideomycetes</taxon>
        <taxon>Pleosporomycetidae</taxon>
        <taxon>Pleosporales</taxon>
        <taxon>Delitschiaceae</taxon>
        <taxon>Delitschia</taxon>
    </lineage>
</organism>
<comment type="caution">
    <text evidence="1">The sequence shown here is derived from an EMBL/GenBank/DDBJ whole genome shotgun (WGS) entry which is preliminary data.</text>
</comment>
<sequence>MKSISSLSRAPRQFSLGSRSSSYKAITCVFCETKQFLRPLQYAYYSSLPQPDRISSITRTRVSLDTRSRIQTFTFAKRDKVLNIDVDEAESLIVKFMEGVKLPELAKMFKVNISQIAELALVLLRAPDLADKKIPNFPPTLNRQIAHMLLMACSRAQEPLATLHILNAVWTAQSRGYTSAIFNDLSAAEIREARKHLEHLAYKANDTDAMSLLGLILEREGKPKEAENLYSKAVSLANPSITSTKGSKLGPQMVSPWNAYGTLLSQSRDPQNLEKAKQIFEKGALEADDPLCFYARALLDEERNTHTWLSYMTKAAASGHAPAMYLVGNFYLEQAESAKRNDGILAKALKWLDTKDPRHNAEALGCEWHDLAARAGHKPSMLKMAGWMAERKAYEGAAERLVAVLSRPKGMNEEFPETVQDARQLLKELNESVPEMRDVVAKKMEELTRGHGGQGGTQ</sequence>
<dbReference type="OrthoDB" id="5379420at2759"/>
<evidence type="ECO:0000313" key="2">
    <source>
        <dbReference type="Proteomes" id="UP000799536"/>
    </source>
</evidence>
<accession>A0A9P4JXD4</accession>
<name>A0A9P4JXD4_9PLEO</name>
<keyword evidence="2" id="KW-1185">Reference proteome</keyword>
<proteinExistence type="predicted"/>
<dbReference type="AlphaFoldDB" id="A0A9P4JXD4"/>
<evidence type="ECO:0008006" key="3">
    <source>
        <dbReference type="Google" id="ProtNLM"/>
    </source>
</evidence>
<gene>
    <name evidence="1" type="ORF">GQ43DRAFT_438077</name>
</gene>
<dbReference type="InterPro" id="IPR011990">
    <property type="entry name" value="TPR-like_helical_dom_sf"/>
</dbReference>
<evidence type="ECO:0000313" key="1">
    <source>
        <dbReference type="EMBL" id="KAF2204268.1"/>
    </source>
</evidence>
<dbReference type="SUPFAM" id="SSF81901">
    <property type="entry name" value="HCP-like"/>
    <property type="match status" value="2"/>
</dbReference>